<dbReference type="Proteomes" id="UP001066276">
    <property type="component" value="Chromosome 12"/>
</dbReference>
<dbReference type="EMBL" id="JANPWB010000016">
    <property type="protein sequence ID" value="KAJ1086425.1"/>
    <property type="molecule type" value="Genomic_DNA"/>
</dbReference>
<dbReference type="AlphaFoldDB" id="A0AAV7L7L5"/>
<evidence type="ECO:0000313" key="3">
    <source>
        <dbReference type="Proteomes" id="UP001066276"/>
    </source>
</evidence>
<feature type="region of interest" description="Disordered" evidence="1">
    <location>
        <begin position="1"/>
        <end position="22"/>
    </location>
</feature>
<reference evidence="2" key="1">
    <citation type="journal article" date="2022" name="bioRxiv">
        <title>Sequencing and chromosome-scale assembly of the giantPleurodeles waltlgenome.</title>
        <authorList>
            <person name="Brown T."/>
            <person name="Elewa A."/>
            <person name="Iarovenko S."/>
            <person name="Subramanian E."/>
            <person name="Araus A.J."/>
            <person name="Petzold A."/>
            <person name="Susuki M."/>
            <person name="Suzuki K.-i.T."/>
            <person name="Hayashi T."/>
            <person name="Toyoda A."/>
            <person name="Oliveira C."/>
            <person name="Osipova E."/>
            <person name="Leigh N.D."/>
            <person name="Simon A."/>
            <person name="Yun M.H."/>
        </authorList>
    </citation>
    <scope>NUCLEOTIDE SEQUENCE</scope>
    <source>
        <strain evidence="2">20211129_DDA</strain>
        <tissue evidence="2">Liver</tissue>
    </source>
</reference>
<accession>A0AAV7L7L5</accession>
<organism evidence="2 3">
    <name type="scientific">Pleurodeles waltl</name>
    <name type="common">Iberian ribbed newt</name>
    <dbReference type="NCBI Taxonomy" id="8319"/>
    <lineage>
        <taxon>Eukaryota</taxon>
        <taxon>Metazoa</taxon>
        <taxon>Chordata</taxon>
        <taxon>Craniata</taxon>
        <taxon>Vertebrata</taxon>
        <taxon>Euteleostomi</taxon>
        <taxon>Amphibia</taxon>
        <taxon>Batrachia</taxon>
        <taxon>Caudata</taxon>
        <taxon>Salamandroidea</taxon>
        <taxon>Salamandridae</taxon>
        <taxon>Pleurodelinae</taxon>
        <taxon>Pleurodeles</taxon>
    </lineage>
</organism>
<comment type="caution">
    <text evidence="2">The sequence shown here is derived from an EMBL/GenBank/DDBJ whole genome shotgun (WGS) entry which is preliminary data.</text>
</comment>
<gene>
    <name evidence="2" type="ORF">NDU88_006543</name>
</gene>
<keyword evidence="3" id="KW-1185">Reference proteome</keyword>
<protein>
    <submittedName>
        <fullName evidence="2">Uncharacterized protein</fullName>
    </submittedName>
</protein>
<evidence type="ECO:0000313" key="2">
    <source>
        <dbReference type="EMBL" id="KAJ1086425.1"/>
    </source>
</evidence>
<name>A0AAV7L7L5_PLEWA</name>
<proteinExistence type="predicted"/>
<evidence type="ECO:0000256" key="1">
    <source>
        <dbReference type="SAM" id="MobiDB-lite"/>
    </source>
</evidence>
<sequence>MRPSVWGAPENEPTRNQGGQPWRIPCAIPAYKGMQASSPVRDPTAECSVSTERDGCTIGCQWPCRAQYGHRGSRVLLYTIIYCVSSIHTTSGPPSSAQWPCRAQYGHRGSNVHLWHRTQKARIVDTYYIGSTIICPVAVPSTVRAPRVQRPSVALNTKDTYRRYILDRVHHHLPVAVPSTVRAPRVHHHLSRIVDTYYIGSTIICPVAVPSTVRALRVQRPSVASNTKGVPLSIAYRRYIIHRVHHHLLRIFDTYYIGYTIIYRVSSIHTTSGTPSSIAYCRYILHRVHHHLPSDRAEHSTCTAGPTSFFGIEHKRRTTLYRISSIHTTSGTPSSIAYLRYILHRVHHHLSRIVDTYYIRYTIIYCVLSIHTTSGPPSSAQWPCRAQYVHRGSDVLLWHRTQKVYHPLSRIVDTYYIGYTIIYRVSSIHITSGPPSSAQWLCQAQYGHRGYTIICPVAVPSTVRSPWVQRPSVASNTKGVPPSIAYRRYVLHQVHHHLSRIVDTYYIGSTIICPVAVPSTVREQRVKRPSVPSNTKGVPPSIAYRRYILHRVHHHLSRIVDTYYIGSTIICPVAVPSTVRAPRVQRPSVASNTKGVPPFFAYRQYILHRVHHHLSRIVYTYYIGYTIIYRVHHHLSRIVDTYYIGSTIICPVALPSTVRALRVQRPSVASNTKGVPLSIAYRRYIIHRVHHHLLRIFDTYYIGYTIIYRVSSIHTTSGTPSSIAYCRYILHRVHHHLPSDRAEHSTCTAGPTSFFGIEHKRRTTLYRISSIHTTSGTPSSIAYLRYILHRVHHHLSRIVDTYYIRYTIIYCVLSIHTTSGPPSSAQWPCQAQYVHRGSDVLLWHRTQKVYHPLSRIVDTYYIGYTIIYRVSSIHITSGPPSSAQWLCQAQYGHRGYTIICPVAVPSTVRSPWVQRPSVASNTKGVPPSIAYRRYVLHQVHHHLSRIVDTYYIGSTIICPVAVPSTVRERRVKRPSVPSNTKGVPPSIAYRRYILHRVHHHLSRIVDTYYIGSTIICPVAVPSTVRAPRVQRPSVASNTKGVPPSIAYRRYILHRVHHHLSRIVDTYYIRSTIICPVVVPSTVRAPRVQRPSVASNTKGVPPSIAYRRYILHRVHYHLSRIAD</sequence>